<dbReference type="GO" id="GO:0005829">
    <property type="term" value="C:cytosol"/>
    <property type="evidence" value="ECO:0007669"/>
    <property type="project" value="TreeGrafter"/>
</dbReference>
<dbReference type="PANTHER" id="PTHR43311">
    <property type="entry name" value="GLUTAMATE--TRNA LIGASE"/>
    <property type="match status" value="1"/>
</dbReference>
<dbReference type="InterPro" id="IPR000924">
    <property type="entry name" value="Glu/Gln-tRNA-synth"/>
</dbReference>
<comment type="similarity">
    <text evidence="1 8">Belongs to the class-I aminoacyl-tRNA synthetase family. Glutamate--tRNA ligase type 1 subfamily.</text>
</comment>
<dbReference type="GO" id="GO:0006424">
    <property type="term" value="P:glutamyl-tRNA aminoacylation"/>
    <property type="evidence" value="ECO:0007669"/>
    <property type="project" value="UniProtKB-UniRule"/>
</dbReference>
<keyword evidence="6 8" id="KW-0648">Protein biosynthesis</keyword>
<dbReference type="Gene3D" id="1.10.10.350">
    <property type="match status" value="1"/>
</dbReference>
<dbReference type="Gene3D" id="3.40.50.620">
    <property type="entry name" value="HUPs"/>
    <property type="match status" value="1"/>
</dbReference>
<evidence type="ECO:0000256" key="7">
    <source>
        <dbReference type="ARBA" id="ARBA00023146"/>
    </source>
</evidence>
<dbReference type="InterPro" id="IPR020751">
    <property type="entry name" value="aa-tRNA-synth_I_codon-bd_sub2"/>
</dbReference>
<evidence type="ECO:0000256" key="3">
    <source>
        <dbReference type="ARBA" id="ARBA00022598"/>
    </source>
</evidence>
<keyword evidence="5 8" id="KW-0067">ATP-binding</keyword>
<dbReference type="EC" id="6.1.1.17" evidence="8"/>
<comment type="subunit">
    <text evidence="8">Monomer.</text>
</comment>
<dbReference type="InterPro" id="IPR020752">
    <property type="entry name" value="Glu-tRNA-synth_I_codon-bd_sub1"/>
</dbReference>
<dbReference type="SUPFAM" id="SSF48163">
    <property type="entry name" value="An anticodon-binding domain of class I aminoacyl-tRNA synthetases"/>
    <property type="match status" value="1"/>
</dbReference>
<dbReference type="CDD" id="cd00808">
    <property type="entry name" value="GluRS_core"/>
    <property type="match status" value="1"/>
</dbReference>
<dbReference type="RefSeq" id="WP_014624446.1">
    <property type="nucleotide sequence ID" value="NC_017583.1"/>
</dbReference>
<dbReference type="EMBL" id="CP002903">
    <property type="protein sequence ID" value="AEJ61069.1"/>
    <property type="molecule type" value="Genomic_DNA"/>
</dbReference>
<keyword evidence="12" id="KW-1185">Reference proteome</keyword>
<protein>
    <recommendedName>
        <fullName evidence="8">Glutamate--tRNA ligase</fullName>
        <ecNumber evidence="8">6.1.1.17</ecNumber>
    </recommendedName>
    <alternativeName>
        <fullName evidence="8">Glutamyl-tRNA synthetase</fullName>
        <shortName evidence="8">GluRS</shortName>
    </alternativeName>
</protein>
<evidence type="ECO:0000259" key="10">
    <source>
        <dbReference type="Pfam" id="PF19269"/>
    </source>
</evidence>
<dbReference type="Pfam" id="PF00749">
    <property type="entry name" value="tRNA-synt_1c"/>
    <property type="match status" value="1"/>
</dbReference>
<dbReference type="SUPFAM" id="SSF52374">
    <property type="entry name" value="Nucleotidylyl transferase"/>
    <property type="match status" value="1"/>
</dbReference>
<comment type="caution">
    <text evidence="8">Lacks conserved residue(s) required for the propagation of feature annotation.</text>
</comment>
<dbReference type="Gene3D" id="1.10.8.70">
    <property type="entry name" value="Glutamate-tRNA synthetase, class I, anticodon-binding domain 1"/>
    <property type="match status" value="1"/>
</dbReference>
<comment type="function">
    <text evidence="8">Catalyzes the attachment of glutamate to tRNA(Glu) in a two-step reaction: glutamate is first activated by ATP to form Glu-AMP and then transferred to the acceptor end of tRNA(Glu).</text>
</comment>
<dbReference type="PANTHER" id="PTHR43311:SF2">
    <property type="entry name" value="GLUTAMATE--TRNA LIGASE, MITOCHONDRIAL-RELATED"/>
    <property type="match status" value="1"/>
</dbReference>
<feature type="domain" description="Glutamyl/glutaminyl-tRNA synthetase class Ib catalytic" evidence="9">
    <location>
        <begin position="3"/>
        <end position="319"/>
    </location>
</feature>
<keyword evidence="4 8" id="KW-0547">Nucleotide-binding</keyword>
<keyword evidence="3 8" id="KW-0436">Ligase</keyword>
<dbReference type="GO" id="GO:0000049">
    <property type="term" value="F:tRNA binding"/>
    <property type="evidence" value="ECO:0007669"/>
    <property type="project" value="InterPro"/>
</dbReference>
<evidence type="ECO:0000256" key="5">
    <source>
        <dbReference type="ARBA" id="ARBA00022840"/>
    </source>
</evidence>
<sequence>MSVRVRYAPSPTGLQHIGGLRTALFNYFFARSQGGTFILRIEDTDRERYDERALQDLFETFEWLGITWDEGPGKGGPYGPYFQSERKELYQEHARLLVEEGHAYRCFCTPERLEQLRKERGKGRATGYDRHCRNLPPDEVERLLAEGRPHVIRFKVPVEGSTVFEDYLLGRVEYPNADVNPDPVLLKSDGFPTYHLANVVDDHLMRITHILRAQEWIPSTPLHVLLYRAFGWEHPVYCHLPMVLGPDGQKLSKRHGATSVQEFRRMGYLPEAVVNYVSLLGWAYDDSRELFTREELERVFTLEKLNKSPAVFDYKKLEWFNGVYIRAKTDEELFALLLPVAEETGLLPSPPTDEEKEKLRLAVPIVKERLKVLRDVKDLLWFLFHEVPDYEPALLVPKKLDASATMRILAALKEELAGYWTRTDEENEQRMRALAERMGIKLGQLLMPLRVAVTGSTVSPPLLESIRLLGAEETLQRIDRALEKLSSLTEGE</sequence>
<dbReference type="GO" id="GO:0005524">
    <property type="term" value="F:ATP binding"/>
    <property type="evidence" value="ECO:0007669"/>
    <property type="project" value="UniProtKB-UniRule"/>
</dbReference>
<name>G0GB45_WINT7</name>
<dbReference type="AlphaFoldDB" id="G0GB45"/>
<dbReference type="InterPro" id="IPR020058">
    <property type="entry name" value="Glu/Gln-tRNA-synth_Ib_cat-dom"/>
</dbReference>
<dbReference type="GO" id="GO:0004818">
    <property type="term" value="F:glutamate-tRNA ligase activity"/>
    <property type="evidence" value="ECO:0007669"/>
    <property type="project" value="UniProtKB-UniRule"/>
</dbReference>
<evidence type="ECO:0000256" key="1">
    <source>
        <dbReference type="ARBA" id="ARBA00007894"/>
    </source>
</evidence>
<feature type="domain" description="Aminoacyl-tRNA synthetase class I anticodon-binding" evidence="10">
    <location>
        <begin position="333"/>
        <end position="482"/>
    </location>
</feature>
<evidence type="ECO:0000259" key="9">
    <source>
        <dbReference type="Pfam" id="PF00749"/>
    </source>
</evidence>
<keyword evidence="7 8" id="KW-0030">Aminoacyl-tRNA synthetase</keyword>
<dbReference type="Pfam" id="PF19269">
    <property type="entry name" value="Anticodon_2"/>
    <property type="match status" value="1"/>
</dbReference>
<accession>G0GB45</accession>
<dbReference type="KEGG" id="stq:Spith_0793"/>
<dbReference type="HOGENOM" id="CLU_015768_6_3_12"/>
<evidence type="ECO:0000313" key="11">
    <source>
        <dbReference type="EMBL" id="AEJ61069.1"/>
    </source>
</evidence>
<dbReference type="InterPro" id="IPR049940">
    <property type="entry name" value="GluQ/Sye"/>
</dbReference>
<organism evidence="11 12">
    <name type="scientific">Winmispira thermophila (strain ATCC 700085 / DSM 6578 / Z-1203)</name>
    <name type="common">Spirochaeta thermophila</name>
    <dbReference type="NCBI Taxonomy" id="869211"/>
    <lineage>
        <taxon>Bacteria</taxon>
        <taxon>Pseudomonadati</taxon>
        <taxon>Spirochaetota</taxon>
        <taxon>Spirochaetia</taxon>
        <taxon>Winmispirales</taxon>
        <taxon>Winmispiraceae</taxon>
        <taxon>Winmispira</taxon>
    </lineage>
</organism>
<evidence type="ECO:0000256" key="6">
    <source>
        <dbReference type="ARBA" id="ARBA00022917"/>
    </source>
</evidence>
<dbReference type="OrthoDB" id="9807503at2"/>
<feature type="short sequence motif" description="'KMSKS' region" evidence="8">
    <location>
        <begin position="250"/>
        <end position="254"/>
    </location>
</feature>
<keyword evidence="2 8" id="KW-0963">Cytoplasm</keyword>
<dbReference type="NCBIfam" id="TIGR00464">
    <property type="entry name" value="gltX_bact"/>
    <property type="match status" value="1"/>
</dbReference>
<dbReference type="STRING" id="869211.Spith_0793"/>
<feature type="short sequence motif" description="'HIGH' region" evidence="8">
    <location>
        <begin position="9"/>
        <end position="19"/>
    </location>
</feature>
<dbReference type="InterPro" id="IPR033910">
    <property type="entry name" value="GluRS_core"/>
</dbReference>
<evidence type="ECO:0000256" key="8">
    <source>
        <dbReference type="HAMAP-Rule" id="MF_00022"/>
    </source>
</evidence>
<dbReference type="PRINTS" id="PR00987">
    <property type="entry name" value="TRNASYNTHGLU"/>
</dbReference>
<dbReference type="Proteomes" id="UP000007254">
    <property type="component" value="Chromosome"/>
</dbReference>
<dbReference type="InterPro" id="IPR004527">
    <property type="entry name" value="Glu-tRNA-ligase_bac/mito"/>
</dbReference>
<comment type="subcellular location">
    <subcellularLocation>
        <location evidence="8">Cytoplasm</location>
    </subcellularLocation>
</comment>
<dbReference type="GO" id="GO:0008270">
    <property type="term" value="F:zinc ion binding"/>
    <property type="evidence" value="ECO:0007669"/>
    <property type="project" value="InterPro"/>
</dbReference>
<proteinExistence type="inferred from homology"/>
<dbReference type="HAMAP" id="MF_00022">
    <property type="entry name" value="Glu_tRNA_synth_type1"/>
    <property type="match status" value="1"/>
</dbReference>
<dbReference type="FunFam" id="3.40.50.620:FF:000045">
    <property type="entry name" value="Glutamate--tRNA ligase, mitochondrial"/>
    <property type="match status" value="1"/>
</dbReference>
<gene>
    <name evidence="8" type="primary">gltX</name>
    <name evidence="11" type="ordered locus">Spith_0793</name>
</gene>
<feature type="binding site" evidence="8">
    <location>
        <position position="253"/>
    </location>
    <ligand>
        <name>ATP</name>
        <dbReference type="ChEBI" id="CHEBI:30616"/>
    </ligand>
</feature>
<evidence type="ECO:0000256" key="4">
    <source>
        <dbReference type="ARBA" id="ARBA00022741"/>
    </source>
</evidence>
<reference evidence="11 12" key="1">
    <citation type="submission" date="2011-06" db="EMBL/GenBank/DDBJ databases">
        <title>The complete genome of Spirochaeta thermophila DSM 6578.</title>
        <authorList>
            <consortium name="US DOE Joint Genome Institute (JGI-PGF)"/>
            <person name="Lucas S."/>
            <person name="Lapidus A."/>
            <person name="Bruce D."/>
            <person name="Goodwin L."/>
            <person name="Pitluck S."/>
            <person name="Peters L."/>
            <person name="Kyrpides N."/>
            <person name="Mavromatis K."/>
            <person name="Ivanova N."/>
            <person name="Mikailova N."/>
            <person name="Pagani I."/>
            <person name="Chertkov O."/>
            <person name="Detter J.C."/>
            <person name="Tapia R."/>
            <person name="Han C."/>
            <person name="Land M."/>
            <person name="Hauser L."/>
            <person name="Markowitz V."/>
            <person name="Cheng J.-F."/>
            <person name="Hugenholtz P."/>
            <person name="Woyke T."/>
            <person name="Wu D."/>
            <person name="Spring S."/>
            <person name="Merkhoffer B."/>
            <person name="Schneider S."/>
            <person name="Klenk H.-P."/>
            <person name="Eisen J.A."/>
        </authorList>
    </citation>
    <scope>NUCLEOTIDE SEQUENCE [LARGE SCALE GENOMIC DNA]</scope>
    <source>
        <strain evidence="12">ATCC 700085 / DSM 6578 / Z-1203</strain>
    </source>
</reference>
<dbReference type="InterPro" id="IPR008925">
    <property type="entry name" value="aa_tRNA-synth_I_cd-bd_sf"/>
</dbReference>
<evidence type="ECO:0000256" key="2">
    <source>
        <dbReference type="ARBA" id="ARBA00022490"/>
    </source>
</evidence>
<evidence type="ECO:0000313" key="12">
    <source>
        <dbReference type="Proteomes" id="UP000007254"/>
    </source>
</evidence>
<comment type="catalytic activity">
    <reaction evidence="8">
        <text>tRNA(Glu) + L-glutamate + ATP = L-glutamyl-tRNA(Glu) + AMP + diphosphate</text>
        <dbReference type="Rhea" id="RHEA:23540"/>
        <dbReference type="Rhea" id="RHEA-COMP:9663"/>
        <dbReference type="Rhea" id="RHEA-COMP:9680"/>
        <dbReference type="ChEBI" id="CHEBI:29985"/>
        <dbReference type="ChEBI" id="CHEBI:30616"/>
        <dbReference type="ChEBI" id="CHEBI:33019"/>
        <dbReference type="ChEBI" id="CHEBI:78442"/>
        <dbReference type="ChEBI" id="CHEBI:78520"/>
        <dbReference type="ChEBI" id="CHEBI:456215"/>
        <dbReference type="EC" id="6.1.1.17"/>
    </reaction>
</comment>
<dbReference type="InterPro" id="IPR014729">
    <property type="entry name" value="Rossmann-like_a/b/a_fold"/>
</dbReference>
<dbReference type="InterPro" id="IPR045462">
    <property type="entry name" value="aa-tRNA-synth_I_cd-bd"/>
</dbReference>